<evidence type="ECO:0000313" key="18">
    <source>
        <dbReference type="EMBL" id="MPL59647.1"/>
    </source>
</evidence>
<keyword evidence="13" id="KW-0830">Ubiquinone</keyword>
<keyword evidence="3" id="KW-0997">Cell inner membrane</keyword>
<keyword evidence="6" id="KW-0288">FMN</keyword>
<protein>
    <submittedName>
        <fullName evidence="18">Na(+)-translocating NADH-quinone reductase subunit C</fullName>
    </submittedName>
</protein>
<evidence type="ECO:0000256" key="3">
    <source>
        <dbReference type="ARBA" id="ARBA00022519"/>
    </source>
</evidence>
<evidence type="ECO:0000256" key="13">
    <source>
        <dbReference type="ARBA" id="ARBA00023075"/>
    </source>
</evidence>
<keyword evidence="9 16" id="KW-1133">Transmembrane helix</keyword>
<evidence type="ECO:0000256" key="4">
    <source>
        <dbReference type="ARBA" id="ARBA00022553"/>
    </source>
</evidence>
<feature type="domain" description="FMN-binding" evidence="17">
    <location>
        <begin position="105"/>
        <end position="203"/>
    </location>
</feature>
<organism evidence="18">
    <name type="scientific">bioreactor metagenome</name>
    <dbReference type="NCBI Taxonomy" id="1076179"/>
    <lineage>
        <taxon>unclassified sequences</taxon>
        <taxon>metagenomes</taxon>
        <taxon>ecological metagenomes</taxon>
    </lineage>
</organism>
<dbReference type="GO" id="GO:0016020">
    <property type="term" value="C:membrane"/>
    <property type="evidence" value="ECO:0007669"/>
    <property type="project" value="InterPro"/>
</dbReference>
<dbReference type="PANTHER" id="PTHR37838">
    <property type="entry name" value="NA(+)-TRANSLOCATING NADH-QUINONE REDUCTASE SUBUNIT C"/>
    <property type="match status" value="1"/>
</dbReference>
<evidence type="ECO:0000256" key="14">
    <source>
        <dbReference type="ARBA" id="ARBA00023136"/>
    </source>
</evidence>
<dbReference type="GO" id="GO:0016655">
    <property type="term" value="F:oxidoreductase activity, acting on NAD(P)H, quinone or similar compound as acceptor"/>
    <property type="evidence" value="ECO:0007669"/>
    <property type="project" value="InterPro"/>
</dbReference>
<accession>A0A644SZF0</accession>
<evidence type="ECO:0000256" key="12">
    <source>
        <dbReference type="ARBA" id="ARBA00023065"/>
    </source>
</evidence>
<keyword evidence="7 16" id="KW-0812">Transmembrane</keyword>
<keyword evidence="11" id="KW-0915">Sodium</keyword>
<evidence type="ECO:0000256" key="5">
    <source>
        <dbReference type="ARBA" id="ARBA00022630"/>
    </source>
</evidence>
<dbReference type="InterPro" id="IPR010204">
    <property type="entry name" value="NqrC"/>
</dbReference>
<evidence type="ECO:0000256" key="2">
    <source>
        <dbReference type="ARBA" id="ARBA00022475"/>
    </source>
</evidence>
<keyword evidence="2" id="KW-1003">Cell membrane</keyword>
<dbReference type="SMART" id="SM00900">
    <property type="entry name" value="FMN_bind"/>
    <property type="match status" value="1"/>
</dbReference>
<evidence type="ECO:0000256" key="15">
    <source>
        <dbReference type="ARBA" id="ARBA00023201"/>
    </source>
</evidence>
<evidence type="ECO:0000259" key="17">
    <source>
        <dbReference type="SMART" id="SM00900"/>
    </source>
</evidence>
<evidence type="ECO:0000256" key="16">
    <source>
        <dbReference type="SAM" id="Phobius"/>
    </source>
</evidence>
<keyword evidence="4" id="KW-0597">Phosphoprotein</keyword>
<comment type="caution">
    <text evidence="18">The sequence shown here is derived from an EMBL/GenBank/DDBJ whole genome shotgun (WGS) entry which is preliminary data.</text>
</comment>
<keyword evidence="15" id="KW-0739">Sodium transport</keyword>
<name>A0A644SZF0_9ZZZZ</name>
<sequence length="210" mass="22208">MKPKKDSLGYVVVFTFIVCVAFVLLLSVANQVTLPRVEANQNYASHYAVLAAFGLADSSTAKSEIEELYLSKVKELPARPISAASAYSAEIDGTPYLAVKITNPGLWGPITAILAADPPAERILGFEILEQQETPGLGGRIGEAWFTEQFKGEKVSAEGRVIVAQGTGKGDPDPENSRVDAVTGASRTSDFVQILVAKALAAVKEIGGSL</sequence>
<dbReference type="GO" id="GO:0006814">
    <property type="term" value="P:sodium ion transport"/>
    <property type="evidence" value="ECO:0007669"/>
    <property type="project" value="UniProtKB-KW"/>
</dbReference>
<keyword evidence="12" id="KW-0406">Ion transport</keyword>
<evidence type="ECO:0000256" key="6">
    <source>
        <dbReference type="ARBA" id="ARBA00022643"/>
    </source>
</evidence>
<evidence type="ECO:0000256" key="1">
    <source>
        <dbReference type="ARBA" id="ARBA00022448"/>
    </source>
</evidence>
<dbReference type="GO" id="GO:0010181">
    <property type="term" value="F:FMN binding"/>
    <property type="evidence" value="ECO:0007669"/>
    <property type="project" value="InterPro"/>
</dbReference>
<evidence type="ECO:0000256" key="8">
    <source>
        <dbReference type="ARBA" id="ARBA00022967"/>
    </source>
</evidence>
<gene>
    <name evidence="18" type="primary">nqrC_1</name>
    <name evidence="18" type="ORF">SDC9_05202</name>
</gene>
<dbReference type="InterPro" id="IPR007329">
    <property type="entry name" value="FMN-bd"/>
</dbReference>
<dbReference type="AlphaFoldDB" id="A0A644SZF0"/>
<keyword evidence="5" id="KW-0285">Flavoprotein</keyword>
<keyword evidence="14 16" id="KW-0472">Membrane</keyword>
<evidence type="ECO:0000256" key="11">
    <source>
        <dbReference type="ARBA" id="ARBA00023053"/>
    </source>
</evidence>
<keyword evidence="1" id="KW-0813">Transport</keyword>
<evidence type="ECO:0000256" key="10">
    <source>
        <dbReference type="ARBA" id="ARBA00023027"/>
    </source>
</evidence>
<reference evidence="18" key="1">
    <citation type="submission" date="2019-08" db="EMBL/GenBank/DDBJ databases">
        <authorList>
            <person name="Kucharzyk K."/>
            <person name="Murdoch R.W."/>
            <person name="Higgins S."/>
            <person name="Loffler F."/>
        </authorList>
    </citation>
    <scope>NUCLEOTIDE SEQUENCE</scope>
</reference>
<proteinExistence type="predicted"/>
<evidence type="ECO:0000256" key="9">
    <source>
        <dbReference type="ARBA" id="ARBA00022989"/>
    </source>
</evidence>
<keyword evidence="8" id="KW-1278">Translocase</keyword>
<dbReference type="Pfam" id="PF04205">
    <property type="entry name" value="FMN_bind"/>
    <property type="match status" value="1"/>
</dbReference>
<evidence type="ECO:0000256" key="7">
    <source>
        <dbReference type="ARBA" id="ARBA00022692"/>
    </source>
</evidence>
<dbReference type="PANTHER" id="PTHR37838:SF1">
    <property type="entry name" value="NA(+)-TRANSLOCATING NADH-QUINONE REDUCTASE SUBUNIT C"/>
    <property type="match status" value="1"/>
</dbReference>
<feature type="transmembrane region" description="Helical" evidence="16">
    <location>
        <begin position="7"/>
        <end position="29"/>
    </location>
</feature>
<keyword evidence="10" id="KW-0520">NAD</keyword>
<dbReference type="EMBL" id="VSSQ01000010">
    <property type="protein sequence ID" value="MPL59647.1"/>
    <property type="molecule type" value="Genomic_DNA"/>
</dbReference>